<name>A0A1F8EV73_9BACT</name>
<organism evidence="1 2">
    <name type="scientific">Candidatus Yanofskybacteria bacterium RIFCSPHIGHO2_01_FULL_44_17</name>
    <dbReference type="NCBI Taxonomy" id="1802668"/>
    <lineage>
        <taxon>Bacteria</taxon>
        <taxon>Candidatus Yanofskyibacteriota</taxon>
    </lineage>
</organism>
<gene>
    <name evidence="1" type="ORF">A2831_01840</name>
</gene>
<proteinExistence type="predicted"/>
<comment type="caution">
    <text evidence="1">The sequence shown here is derived from an EMBL/GenBank/DDBJ whole genome shotgun (WGS) entry which is preliminary data.</text>
</comment>
<accession>A0A1F8EV73</accession>
<reference evidence="1 2" key="1">
    <citation type="journal article" date="2016" name="Nat. Commun.">
        <title>Thousands of microbial genomes shed light on interconnected biogeochemical processes in an aquifer system.</title>
        <authorList>
            <person name="Anantharaman K."/>
            <person name="Brown C.T."/>
            <person name="Hug L.A."/>
            <person name="Sharon I."/>
            <person name="Castelle C.J."/>
            <person name="Probst A.J."/>
            <person name="Thomas B.C."/>
            <person name="Singh A."/>
            <person name="Wilkins M.J."/>
            <person name="Karaoz U."/>
            <person name="Brodie E.L."/>
            <person name="Williams K.H."/>
            <person name="Hubbard S.S."/>
            <person name="Banfield J.F."/>
        </authorList>
    </citation>
    <scope>NUCLEOTIDE SEQUENCE [LARGE SCALE GENOMIC DNA]</scope>
</reference>
<evidence type="ECO:0000313" key="1">
    <source>
        <dbReference type="EMBL" id="OGN04764.1"/>
    </source>
</evidence>
<dbReference type="AlphaFoldDB" id="A0A1F8EV73"/>
<evidence type="ECO:0000313" key="2">
    <source>
        <dbReference type="Proteomes" id="UP000177507"/>
    </source>
</evidence>
<sequence length="158" mass="17738">MNKGSMPNTDFTYEGFEGLLASFYLSLLPLHDSGDVLDKQDFETALGILNGFAKRHKVQKPQNAVAHTRPTSEEWGQPKKFDSCFTLLDMMGSFWRDFGVGTDPKKLDGQERNKLGRLLIGLLDRHGVLKAKFDTLDGQQVAVGVESWTKDREFQSLA</sequence>
<protein>
    <submittedName>
        <fullName evidence="1">Uncharacterized protein</fullName>
    </submittedName>
</protein>
<dbReference type="EMBL" id="MGJI01000017">
    <property type="protein sequence ID" value="OGN04764.1"/>
    <property type="molecule type" value="Genomic_DNA"/>
</dbReference>
<dbReference type="Proteomes" id="UP000177507">
    <property type="component" value="Unassembled WGS sequence"/>
</dbReference>